<accession>A0ABD2CKQ4</accession>
<protein>
    <submittedName>
        <fullName evidence="1">Uncharacterized protein</fullName>
    </submittedName>
</protein>
<name>A0ABD2CKQ4_VESMC</name>
<comment type="caution">
    <text evidence="1">The sequence shown here is derived from an EMBL/GenBank/DDBJ whole genome shotgun (WGS) entry which is preliminary data.</text>
</comment>
<dbReference type="Proteomes" id="UP001607303">
    <property type="component" value="Unassembled WGS sequence"/>
</dbReference>
<reference evidence="1 2" key="1">
    <citation type="journal article" date="2024" name="Ann. Entomol. Soc. Am.">
        <title>Genomic analyses of the southern and eastern yellowjacket wasps (Hymenoptera: Vespidae) reveal evolutionary signatures of social life.</title>
        <authorList>
            <person name="Catto M.A."/>
            <person name="Caine P.B."/>
            <person name="Orr S.E."/>
            <person name="Hunt B.G."/>
            <person name="Goodisman M.A.D."/>
        </authorList>
    </citation>
    <scope>NUCLEOTIDE SEQUENCE [LARGE SCALE GENOMIC DNA]</scope>
    <source>
        <strain evidence="1">232</strain>
        <tissue evidence="1">Head and thorax</tissue>
    </source>
</reference>
<proteinExistence type="predicted"/>
<evidence type="ECO:0000313" key="1">
    <source>
        <dbReference type="EMBL" id="KAL2745682.1"/>
    </source>
</evidence>
<keyword evidence="2" id="KW-1185">Reference proteome</keyword>
<gene>
    <name evidence="1" type="ORF">V1477_006073</name>
</gene>
<dbReference type="AlphaFoldDB" id="A0ABD2CKQ4"/>
<sequence>MPGKCTPSFIESIIYWFYENFSCKSGFDNMICEDVARFIVSISGGVYPLSLKMNCIGSAKMFHGNRDF</sequence>
<dbReference type="EMBL" id="JAYRBN010000041">
    <property type="protein sequence ID" value="KAL2745682.1"/>
    <property type="molecule type" value="Genomic_DNA"/>
</dbReference>
<evidence type="ECO:0000313" key="2">
    <source>
        <dbReference type="Proteomes" id="UP001607303"/>
    </source>
</evidence>
<organism evidence="1 2">
    <name type="scientific">Vespula maculifrons</name>
    <name type="common">Eastern yellow jacket</name>
    <name type="synonym">Wasp</name>
    <dbReference type="NCBI Taxonomy" id="7453"/>
    <lineage>
        <taxon>Eukaryota</taxon>
        <taxon>Metazoa</taxon>
        <taxon>Ecdysozoa</taxon>
        <taxon>Arthropoda</taxon>
        <taxon>Hexapoda</taxon>
        <taxon>Insecta</taxon>
        <taxon>Pterygota</taxon>
        <taxon>Neoptera</taxon>
        <taxon>Endopterygota</taxon>
        <taxon>Hymenoptera</taxon>
        <taxon>Apocrita</taxon>
        <taxon>Aculeata</taxon>
        <taxon>Vespoidea</taxon>
        <taxon>Vespidae</taxon>
        <taxon>Vespinae</taxon>
        <taxon>Vespula</taxon>
    </lineage>
</organism>